<evidence type="ECO:0000256" key="1">
    <source>
        <dbReference type="SAM" id="MobiDB-lite"/>
    </source>
</evidence>
<dbReference type="AlphaFoldDB" id="A0A6J4UJB3"/>
<proteinExistence type="predicted"/>
<accession>A0A6J4UJB3</accession>
<reference evidence="2" key="1">
    <citation type="submission" date="2020-02" db="EMBL/GenBank/DDBJ databases">
        <authorList>
            <person name="Meier V. D."/>
        </authorList>
    </citation>
    <scope>NUCLEOTIDE SEQUENCE</scope>
    <source>
        <strain evidence="2">AVDCRST_MAG59</strain>
    </source>
</reference>
<feature type="region of interest" description="Disordered" evidence="1">
    <location>
        <begin position="1"/>
        <end position="163"/>
    </location>
</feature>
<organism evidence="2">
    <name type="scientific">uncultured Thermomicrobiales bacterium</name>
    <dbReference type="NCBI Taxonomy" id="1645740"/>
    <lineage>
        <taxon>Bacteria</taxon>
        <taxon>Pseudomonadati</taxon>
        <taxon>Thermomicrobiota</taxon>
        <taxon>Thermomicrobia</taxon>
        <taxon>Thermomicrobiales</taxon>
        <taxon>environmental samples</taxon>
    </lineage>
</organism>
<name>A0A6J4UJB3_9BACT</name>
<dbReference type="EMBL" id="CADCWF010000110">
    <property type="protein sequence ID" value="CAA9551014.1"/>
    <property type="molecule type" value="Genomic_DNA"/>
</dbReference>
<protein>
    <submittedName>
        <fullName evidence="2">Uncharacterized protein</fullName>
    </submittedName>
</protein>
<gene>
    <name evidence="2" type="ORF">AVDCRST_MAG59-1757</name>
</gene>
<feature type="non-terminal residue" evidence="2">
    <location>
        <position position="1"/>
    </location>
</feature>
<sequence length="163" mass="15760">GTGREILGVARRDRPVAGDAGVALALPGGGDRPPSRPGPAGRHGSDVRPPAARPLVALAGGRGGPLPAAAGPRRAGGRDRVGAGPLRGRPGRDVGQPGLPGEARAAGAGGAQRGGIPRLAVPLGRRLGCRDGDAGSGQGGGPRLARALGGDRGRGPADRLPGV</sequence>
<feature type="non-terminal residue" evidence="2">
    <location>
        <position position="163"/>
    </location>
</feature>
<feature type="compositionally biased region" description="Low complexity" evidence="1">
    <location>
        <begin position="97"/>
        <end position="106"/>
    </location>
</feature>
<feature type="compositionally biased region" description="Low complexity" evidence="1">
    <location>
        <begin position="38"/>
        <end position="73"/>
    </location>
</feature>
<evidence type="ECO:0000313" key="2">
    <source>
        <dbReference type="EMBL" id="CAA9551014.1"/>
    </source>
</evidence>